<dbReference type="RefSeq" id="XP_020899110.1">
    <property type="nucleotide sequence ID" value="XM_021043451.2"/>
</dbReference>
<dbReference type="KEGG" id="epa:110237844"/>
<evidence type="ECO:0000256" key="2">
    <source>
        <dbReference type="SAM" id="MobiDB-lite"/>
    </source>
</evidence>
<feature type="region of interest" description="Disordered" evidence="2">
    <location>
        <begin position="1"/>
        <end position="48"/>
    </location>
</feature>
<accession>A0A913X643</accession>
<evidence type="ECO:0000256" key="1">
    <source>
        <dbReference type="ARBA" id="ARBA00009024"/>
    </source>
</evidence>
<dbReference type="PANTHER" id="PTHR15907">
    <property type="entry name" value="DUF614 FAMILY PROTEIN-RELATED"/>
    <property type="match status" value="1"/>
</dbReference>
<dbReference type="OrthoDB" id="5989075at2759"/>
<comment type="similarity">
    <text evidence="1">Belongs to the cornifelin family.</text>
</comment>
<sequence length="163" mass="17887">MAAQPVAGYERMQEDPTMDKPPIMNQPGYGPPGYPDQGYPQQGYPPQYPAGQTTTTTNVVVVQQPTFPQQRNWNSGMCACFDDCGSCCLGLMCPCFLLIDVSQRMGEGCCFPCCCPGALLGLRIKLRTEQNIQGSLMDDYCVTQCCATCVLCQLARELKFLGR</sequence>
<evidence type="ECO:0000313" key="4">
    <source>
        <dbReference type="Proteomes" id="UP000887567"/>
    </source>
</evidence>
<proteinExistence type="inferred from homology"/>
<dbReference type="Pfam" id="PF04749">
    <property type="entry name" value="PLAC8"/>
    <property type="match status" value="1"/>
</dbReference>
<protein>
    <submittedName>
        <fullName evidence="3">Uncharacterized protein</fullName>
    </submittedName>
</protein>
<name>A0A913X643_EXADI</name>
<evidence type="ECO:0000313" key="3">
    <source>
        <dbReference type="EnsemblMetazoa" id="XP_020899110.1"/>
    </source>
</evidence>
<dbReference type="InterPro" id="IPR006461">
    <property type="entry name" value="PLAC_motif_containing"/>
</dbReference>
<dbReference type="EnsemblMetazoa" id="XM_021043451.2">
    <property type="protein sequence ID" value="XP_020899110.1"/>
    <property type="gene ID" value="LOC110237844"/>
</dbReference>
<keyword evidence="4" id="KW-1185">Reference proteome</keyword>
<organism evidence="3 4">
    <name type="scientific">Exaiptasia diaphana</name>
    <name type="common">Tropical sea anemone</name>
    <name type="synonym">Aiptasia pulchella</name>
    <dbReference type="NCBI Taxonomy" id="2652724"/>
    <lineage>
        <taxon>Eukaryota</taxon>
        <taxon>Metazoa</taxon>
        <taxon>Cnidaria</taxon>
        <taxon>Anthozoa</taxon>
        <taxon>Hexacorallia</taxon>
        <taxon>Actiniaria</taxon>
        <taxon>Aiptasiidae</taxon>
        <taxon>Exaiptasia</taxon>
    </lineage>
</organism>
<dbReference type="GeneID" id="110237844"/>
<reference evidence="3" key="1">
    <citation type="submission" date="2022-11" db="UniProtKB">
        <authorList>
            <consortium name="EnsemblMetazoa"/>
        </authorList>
    </citation>
    <scope>IDENTIFICATION</scope>
</reference>
<feature type="compositionally biased region" description="Low complexity" evidence="2">
    <location>
        <begin position="35"/>
        <end position="45"/>
    </location>
</feature>
<dbReference type="OMA" id="CASTCYQ"/>
<dbReference type="AlphaFoldDB" id="A0A913X643"/>
<dbReference type="NCBIfam" id="TIGR01571">
    <property type="entry name" value="A_thal_Cys_rich"/>
    <property type="match status" value="1"/>
</dbReference>
<dbReference type="Proteomes" id="UP000887567">
    <property type="component" value="Unplaced"/>
</dbReference>